<proteinExistence type="predicted"/>
<dbReference type="Pfam" id="PF12776">
    <property type="entry name" value="Myb_DNA-bind_3"/>
    <property type="match status" value="1"/>
</dbReference>
<evidence type="ECO:0000313" key="2">
    <source>
        <dbReference type="EMBL" id="KAF5771254.1"/>
    </source>
</evidence>
<name>A0A9K3EDX1_HELAN</name>
<evidence type="ECO:0000313" key="3">
    <source>
        <dbReference type="Proteomes" id="UP000215914"/>
    </source>
</evidence>
<comment type="caution">
    <text evidence="2">The sequence shown here is derived from an EMBL/GenBank/DDBJ whole genome shotgun (WGS) entry which is preliminary data.</text>
</comment>
<dbReference type="PANTHER" id="PTHR31704">
    <property type="entry name" value="MYB/SANT-LIKE DNA-BINDING DOMAIN PROTEIN-RELATED"/>
    <property type="match status" value="1"/>
</dbReference>
<keyword evidence="3" id="KW-1185">Reference proteome</keyword>
<evidence type="ECO:0000259" key="1">
    <source>
        <dbReference type="Pfam" id="PF12776"/>
    </source>
</evidence>
<dbReference type="InterPro" id="IPR024752">
    <property type="entry name" value="Myb/SANT-like_dom"/>
</dbReference>
<reference evidence="2" key="2">
    <citation type="submission" date="2020-06" db="EMBL/GenBank/DDBJ databases">
        <title>Helianthus annuus Genome sequencing and assembly Release 2.</title>
        <authorList>
            <person name="Gouzy J."/>
            <person name="Langlade N."/>
            <person name="Munos S."/>
        </authorList>
    </citation>
    <scope>NUCLEOTIDE SEQUENCE</scope>
    <source>
        <tissue evidence="2">Leaves</tissue>
    </source>
</reference>
<dbReference type="EMBL" id="MNCJ02000329">
    <property type="protein sequence ID" value="KAF5771254.1"/>
    <property type="molecule type" value="Genomic_DNA"/>
</dbReference>
<accession>A0A9K3EDX1</accession>
<sequence>MDLNHENATSKLSSTKASARKTVWDPSTHMIFVELCLEEVKNGNRPASHFNKVGWTNLANNLKTRTGKDYTKLQLKNHWDSMKRDWKLYDRLMRIESGLGWDPVKKTINATSEWWDEKIQADPELAKFKDKNLEMYQEFYEPLFRDCVATGDKTKTPHQLQNEISQSDVQDDIGVMDVEGKADSDEGNSGDDAEILFPESNLVKRRKIQNNAHGRSSRGKSTIASSLEAKLDTVIEALSSRSTPSNQIPTLSECMDIVSNFPGFEPSSINYNKALRILMKKEARESFMYPPTTIDKISFLYSLIDE</sequence>
<organism evidence="2 3">
    <name type="scientific">Helianthus annuus</name>
    <name type="common">Common sunflower</name>
    <dbReference type="NCBI Taxonomy" id="4232"/>
    <lineage>
        <taxon>Eukaryota</taxon>
        <taxon>Viridiplantae</taxon>
        <taxon>Streptophyta</taxon>
        <taxon>Embryophyta</taxon>
        <taxon>Tracheophyta</taxon>
        <taxon>Spermatophyta</taxon>
        <taxon>Magnoliopsida</taxon>
        <taxon>eudicotyledons</taxon>
        <taxon>Gunneridae</taxon>
        <taxon>Pentapetalae</taxon>
        <taxon>asterids</taxon>
        <taxon>campanulids</taxon>
        <taxon>Asterales</taxon>
        <taxon>Asteraceae</taxon>
        <taxon>Asteroideae</taxon>
        <taxon>Heliantheae alliance</taxon>
        <taxon>Heliantheae</taxon>
        <taxon>Helianthus</taxon>
    </lineage>
</organism>
<reference evidence="2" key="1">
    <citation type="journal article" date="2017" name="Nature">
        <title>The sunflower genome provides insights into oil metabolism, flowering and Asterid evolution.</title>
        <authorList>
            <person name="Badouin H."/>
            <person name="Gouzy J."/>
            <person name="Grassa C.J."/>
            <person name="Murat F."/>
            <person name="Staton S.E."/>
            <person name="Cottret L."/>
            <person name="Lelandais-Briere C."/>
            <person name="Owens G.L."/>
            <person name="Carrere S."/>
            <person name="Mayjonade B."/>
            <person name="Legrand L."/>
            <person name="Gill N."/>
            <person name="Kane N.C."/>
            <person name="Bowers J.E."/>
            <person name="Hubner S."/>
            <person name="Bellec A."/>
            <person name="Berard A."/>
            <person name="Berges H."/>
            <person name="Blanchet N."/>
            <person name="Boniface M.C."/>
            <person name="Brunel D."/>
            <person name="Catrice O."/>
            <person name="Chaidir N."/>
            <person name="Claudel C."/>
            <person name="Donnadieu C."/>
            <person name="Faraut T."/>
            <person name="Fievet G."/>
            <person name="Helmstetter N."/>
            <person name="King M."/>
            <person name="Knapp S.J."/>
            <person name="Lai Z."/>
            <person name="Le Paslier M.C."/>
            <person name="Lippi Y."/>
            <person name="Lorenzon L."/>
            <person name="Mandel J.R."/>
            <person name="Marage G."/>
            <person name="Marchand G."/>
            <person name="Marquand E."/>
            <person name="Bret-Mestries E."/>
            <person name="Morien E."/>
            <person name="Nambeesan S."/>
            <person name="Nguyen T."/>
            <person name="Pegot-Espagnet P."/>
            <person name="Pouilly N."/>
            <person name="Raftis F."/>
            <person name="Sallet E."/>
            <person name="Schiex T."/>
            <person name="Thomas J."/>
            <person name="Vandecasteele C."/>
            <person name="Vares D."/>
            <person name="Vear F."/>
            <person name="Vautrin S."/>
            <person name="Crespi M."/>
            <person name="Mangin B."/>
            <person name="Burke J.M."/>
            <person name="Salse J."/>
            <person name="Munos S."/>
            <person name="Vincourt P."/>
            <person name="Rieseberg L.H."/>
            <person name="Langlade N.B."/>
        </authorList>
    </citation>
    <scope>NUCLEOTIDE SEQUENCE</scope>
    <source>
        <tissue evidence="2">Leaves</tissue>
    </source>
</reference>
<dbReference type="PANTHER" id="PTHR31704:SF37">
    <property type="entry name" value="HEAT SHOCK PROTEIN"/>
    <property type="match status" value="1"/>
</dbReference>
<dbReference type="AlphaFoldDB" id="A0A9K3EDX1"/>
<gene>
    <name evidence="2" type="ORF">HanXRQr2_Chr14g0668561</name>
</gene>
<protein>
    <submittedName>
        <fullName evidence="2">Myb/SANT-like domain-containing protein</fullName>
    </submittedName>
</protein>
<dbReference type="Gramene" id="mRNA:HanXRQr2_Chr14g0668561">
    <property type="protein sequence ID" value="mRNA:HanXRQr2_Chr14g0668561"/>
    <property type="gene ID" value="HanXRQr2_Chr14g0668561"/>
</dbReference>
<dbReference type="OrthoDB" id="1910266at2759"/>
<dbReference type="Proteomes" id="UP000215914">
    <property type="component" value="Unassembled WGS sequence"/>
</dbReference>
<feature type="domain" description="Myb/SANT-like" evidence="1">
    <location>
        <begin position="24"/>
        <end position="117"/>
    </location>
</feature>